<keyword evidence="5 12" id="KW-0812">Transmembrane</keyword>
<feature type="binding site" evidence="11">
    <location>
        <position position="451"/>
    </location>
    <ligand>
        <name>K(+)</name>
        <dbReference type="ChEBI" id="CHEBI:29103"/>
    </ligand>
</feature>
<keyword evidence="9 10" id="KW-0472">Membrane</keyword>
<evidence type="ECO:0000256" key="4">
    <source>
        <dbReference type="ARBA" id="ARBA00022538"/>
    </source>
</evidence>
<proteinExistence type="inferred from homology"/>
<feature type="transmembrane region" description="Helical" evidence="12">
    <location>
        <begin position="291"/>
        <end position="308"/>
    </location>
</feature>
<dbReference type="InterPro" id="IPR003445">
    <property type="entry name" value="Cat_transpt"/>
</dbReference>
<evidence type="ECO:0000256" key="9">
    <source>
        <dbReference type="ARBA" id="ARBA00023136"/>
    </source>
</evidence>
<dbReference type="Proteomes" id="UP000192656">
    <property type="component" value="Unassembled WGS sequence"/>
</dbReference>
<feature type="binding site" evidence="11">
    <location>
        <position position="132"/>
    </location>
    <ligand>
        <name>K(+)</name>
        <dbReference type="ChEBI" id="CHEBI:29103"/>
    </ligand>
</feature>
<keyword evidence="11" id="KW-0479">Metal-binding</keyword>
<evidence type="ECO:0000256" key="2">
    <source>
        <dbReference type="ARBA" id="ARBA00022448"/>
    </source>
</evidence>
<comment type="subcellular location">
    <subcellularLocation>
        <location evidence="10">Cell inner membrane</location>
        <topology evidence="10">Multi-pass membrane protein</topology>
    </subcellularLocation>
    <subcellularLocation>
        <location evidence="1">Cell membrane</location>
        <topology evidence="1">Multi-pass membrane protein</topology>
    </subcellularLocation>
</comment>
<comment type="similarity">
    <text evidence="10">Belongs to the TrkH potassium transport family.</text>
</comment>
<sequence>MRNRSANGLQTPDPVRCHGEPAIFRTIANVTANFGLALAGAMLVPALIDLADENPDWKVFVGSSALIGMVCAMIAVATREEKPRFTQRLGFLVTTSVWIFGATVGAIPLYVSSVNLTYAGAFFESMSGLTTTGSTVISGLDALPRGILMWRSLLQWLGGIGIIGMALLILPSLRAGGMALFHMESSDKSDKVLPRINQLTGGLVAAYTALTLTCAIVYTALGMTFFDAVNHAMTTLSTGGYSTHDASMGYFDDNRILAASTLFMILGSLPFVVYIRAFLPRRFHLWRDPQIKLFLLICLVLSLAIAISRRVINGTDFGEALISSTFNLVSIITTTGYASEDFTLWSNAAIGLFFLATFLGGCAGSTAGGIKANRLYILYHLVETNFRRLVRPHAVIRLRYGNSEIAPEGIQTVTIFFFLFFGTLLMGTVLLSMFGLDLITAFSGTLTALANVGPGFGQIIGPAGNFASLPDGALWILSITMLLGRLELVTVLILLFPRTWTE</sequence>
<keyword evidence="3 10" id="KW-1003">Cell membrane</keyword>
<gene>
    <name evidence="13" type="ORF">SAMN06297251_12223</name>
</gene>
<evidence type="ECO:0000256" key="11">
    <source>
        <dbReference type="PIRSR" id="PIRSR006247-1"/>
    </source>
</evidence>
<feature type="binding site" evidence="11">
    <location>
        <position position="452"/>
    </location>
    <ligand>
        <name>K(+)</name>
        <dbReference type="ChEBI" id="CHEBI:29103"/>
    </ligand>
</feature>
<keyword evidence="2 10" id="KW-0813">Transport</keyword>
<dbReference type="AlphaFoldDB" id="A0A1W2E896"/>
<evidence type="ECO:0000256" key="10">
    <source>
        <dbReference type="PIRNR" id="PIRNR006247"/>
    </source>
</evidence>
<feature type="binding site" evidence="11">
    <location>
        <position position="334"/>
    </location>
    <ligand>
        <name>K(+)</name>
        <dbReference type="ChEBI" id="CHEBI:29103"/>
    </ligand>
</feature>
<dbReference type="InterPro" id="IPR004772">
    <property type="entry name" value="TrkH"/>
</dbReference>
<feature type="binding site" evidence="11">
    <location>
        <position position="239"/>
    </location>
    <ligand>
        <name>K(+)</name>
        <dbReference type="ChEBI" id="CHEBI:29103"/>
    </ligand>
</feature>
<dbReference type="GO" id="GO:0005886">
    <property type="term" value="C:plasma membrane"/>
    <property type="evidence" value="ECO:0007669"/>
    <property type="project" value="UniProtKB-SubCell"/>
</dbReference>
<feature type="transmembrane region" description="Helical" evidence="12">
    <location>
        <begin position="89"/>
        <end position="111"/>
    </location>
</feature>
<evidence type="ECO:0000256" key="3">
    <source>
        <dbReference type="ARBA" id="ARBA00022475"/>
    </source>
</evidence>
<evidence type="ECO:0000313" key="13">
    <source>
        <dbReference type="EMBL" id="SMD05546.1"/>
    </source>
</evidence>
<evidence type="ECO:0000256" key="8">
    <source>
        <dbReference type="ARBA" id="ARBA00023065"/>
    </source>
</evidence>
<name>A0A1W2E896_9HYPH</name>
<comment type="function">
    <text evidence="10">Low-affinity potassium transport system. Interacts with Trk system potassium uptake protein TrkA.</text>
</comment>
<feature type="transmembrane region" description="Helical" evidence="12">
    <location>
        <begin position="153"/>
        <end position="181"/>
    </location>
</feature>
<organism evidence="13 14">
    <name type="scientific">Fulvimarina manganoxydans</name>
    <dbReference type="NCBI Taxonomy" id="937218"/>
    <lineage>
        <taxon>Bacteria</taxon>
        <taxon>Pseudomonadati</taxon>
        <taxon>Pseudomonadota</taxon>
        <taxon>Alphaproteobacteria</taxon>
        <taxon>Hyphomicrobiales</taxon>
        <taxon>Aurantimonadaceae</taxon>
        <taxon>Fulvimarina</taxon>
    </lineage>
</organism>
<feature type="binding site" evidence="11">
    <location>
        <position position="335"/>
    </location>
    <ligand>
        <name>K(+)</name>
        <dbReference type="ChEBI" id="CHEBI:29103"/>
    </ligand>
</feature>
<dbReference type="PIRSF" id="PIRSF006247">
    <property type="entry name" value="TrkH"/>
    <property type="match status" value="1"/>
</dbReference>
<feature type="binding site" evidence="11">
    <location>
        <position position="131"/>
    </location>
    <ligand>
        <name>K(+)</name>
        <dbReference type="ChEBI" id="CHEBI:29103"/>
    </ligand>
</feature>
<dbReference type="STRING" id="937218.SAMN06297251_12223"/>
<evidence type="ECO:0000256" key="12">
    <source>
        <dbReference type="SAM" id="Phobius"/>
    </source>
</evidence>
<dbReference type="PANTHER" id="PTHR32024:SF3">
    <property type="entry name" value="TRK SYSTEM POTASSIUM UPTAKE PROTEIN"/>
    <property type="match status" value="1"/>
</dbReference>
<dbReference type="PANTHER" id="PTHR32024">
    <property type="entry name" value="TRK SYSTEM POTASSIUM UPTAKE PROTEIN TRKG-RELATED"/>
    <property type="match status" value="1"/>
</dbReference>
<feature type="transmembrane region" description="Helical" evidence="12">
    <location>
        <begin position="202"/>
        <end position="226"/>
    </location>
</feature>
<feature type="transmembrane region" description="Helical" evidence="12">
    <location>
        <begin position="320"/>
        <end position="338"/>
    </location>
</feature>
<keyword evidence="10" id="KW-0997">Cell inner membrane</keyword>
<feature type="transmembrane region" description="Helical" evidence="12">
    <location>
        <begin position="350"/>
        <end position="370"/>
    </location>
</feature>
<evidence type="ECO:0000256" key="5">
    <source>
        <dbReference type="ARBA" id="ARBA00022692"/>
    </source>
</evidence>
<protein>
    <recommendedName>
        <fullName evidence="10">Trk system potassium uptake protein</fullName>
    </recommendedName>
</protein>
<feature type="transmembrane region" description="Helical" evidence="12">
    <location>
        <begin position="256"/>
        <end position="279"/>
    </location>
</feature>
<feature type="transmembrane region" description="Helical" evidence="12">
    <location>
        <begin position="60"/>
        <end position="77"/>
    </location>
</feature>
<keyword evidence="4 10" id="KW-0633">Potassium transport</keyword>
<evidence type="ECO:0000256" key="1">
    <source>
        <dbReference type="ARBA" id="ARBA00004651"/>
    </source>
</evidence>
<dbReference type="GO" id="GO:0015379">
    <property type="term" value="F:potassium:chloride symporter activity"/>
    <property type="evidence" value="ECO:0007669"/>
    <property type="project" value="InterPro"/>
</dbReference>
<feature type="transmembrane region" description="Helical" evidence="12">
    <location>
        <begin position="472"/>
        <end position="496"/>
    </location>
</feature>
<keyword evidence="8 10" id="KW-0406">Ion transport</keyword>
<keyword evidence="14" id="KW-1185">Reference proteome</keyword>
<accession>A0A1W2E896</accession>
<dbReference type="GO" id="GO:0046872">
    <property type="term" value="F:metal ion binding"/>
    <property type="evidence" value="ECO:0007669"/>
    <property type="project" value="UniProtKB-KW"/>
</dbReference>
<feature type="transmembrane region" description="Helical" evidence="12">
    <location>
        <begin position="409"/>
        <end position="431"/>
    </location>
</feature>
<evidence type="ECO:0000256" key="7">
    <source>
        <dbReference type="ARBA" id="ARBA00022989"/>
    </source>
</evidence>
<feature type="transmembrane region" description="Helical" evidence="12">
    <location>
        <begin position="26"/>
        <end position="48"/>
    </location>
</feature>
<evidence type="ECO:0000313" key="14">
    <source>
        <dbReference type="Proteomes" id="UP000192656"/>
    </source>
</evidence>
<dbReference type="EMBL" id="FWXR01000022">
    <property type="protein sequence ID" value="SMD05546.1"/>
    <property type="molecule type" value="Genomic_DNA"/>
</dbReference>
<keyword evidence="6 10" id="KW-0630">Potassium</keyword>
<evidence type="ECO:0000256" key="6">
    <source>
        <dbReference type="ARBA" id="ARBA00022958"/>
    </source>
</evidence>
<keyword evidence="7 12" id="KW-1133">Transmembrane helix</keyword>
<reference evidence="13 14" key="1">
    <citation type="submission" date="2017-04" db="EMBL/GenBank/DDBJ databases">
        <authorList>
            <person name="Afonso C.L."/>
            <person name="Miller P.J."/>
            <person name="Scott M.A."/>
            <person name="Spackman E."/>
            <person name="Goraichik I."/>
            <person name="Dimitrov K.M."/>
            <person name="Suarez D.L."/>
            <person name="Swayne D.E."/>
        </authorList>
    </citation>
    <scope>NUCLEOTIDE SEQUENCE [LARGE SCALE GENOMIC DNA]</scope>
    <source>
        <strain evidence="13 14">CGMCC 1.10972</strain>
    </source>
</reference>
<feature type="transmembrane region" description="Helical" evidence="12">
    <location>
        <begin position="438"/>
        <end position="460"/>
    </location>
</feature>
<dbReference type="Pfam" id="PF02386">
    <property type="entry name" value="TrkH"/>
    <property type="match status" value="1"/>
</dbReference>